<comment type="caution">
    <text evidence="1">The sequence shown here is derived from an EMBL/GenBank/DDBJ whole genome shotgun (WGS) entry which is preliminary data.</text>
</comment>
<accession>A0AAD6EEI5</accession>
<dbReference type="RefSeq" id="XP_056756327.1">
    <property type="nucleotide sequence ID" value="XM_056891332.1"/>
</dbReference>
<dbReference type="AlphaFoldDB" id="A0AAD6EEI5"/>
<evidence type="ECO:0000313" key="1">
    <source>
        <dbReference type="EMBL" id="KAJ5615160.1"/>
    </source>
</evidence>
<name>A0AAD6EEI5_9EURO</name>
<sequence>MCSIYIFEYACGCKHQEEGVVPCANQNTPACKGVKEQPRQRVGVRCARHADGAAQGLANKILQALVDSGLEAVHRYALRCHPVVGFPALSVSASR</sequence>
<reference evidence="1" key="2">
    <citation type="submission" date="2023-01" db="EMBL/GenBank/DDBJ databases">
        <authorList>
            <person name="Petersen C."/>
        </authorList>
    </citation>
    <scope>NUCLEOTIDE SEQUENCE</scope>
    <source>
        <strain evidence="1">IBT 12815</strain>
    </source>
</reference>
<keyword evidence="2" id="KW-1185">Reference proteome</keyword>
<proteinExistence type="predicted"/>
<dbReference type="Proteomes" id="UP001213799">
    <property type="component" value="Unassembled WGS sequence"/>
</dbReference>
<dbReference type="GeneID" id="81581574"/>
<protein>
    <submittedName>
        <fullName evidence="1">Uncharacterized protein</fullName>
    </submittedName>
</protein>
<gene>
    <name evidence="1" type="ORF">N7537_000274</name>
</gene>
<dbReference type="EMBL" id="JAQJAE010000001">
    <property type="protein sequence ID" value="KAJ5615160.1"/>
    <property type="molecule type" value="Genomic_DNA"/>
</dbReference>
<reference evidence="1" key="1">
    <citation type="journal article" date="2023" name="IMA Fungus">
        <title>Comparative genomic study of the Penicillium genus elucidates a diverse pangenome and 15 lateral gene transfer events.</title>
        <authorList>
            <person name="Petersen C."/>
            <person name="Sorensen T."/>
            <person name="Nielsen M.R."/>
            <person name="Sondergaard T.E."/>
            <person name="Sorensen J.L."/>
            <person name="Fitzpatrick D.A."/>
            <person name="Frisvad J.C."/>
            <person name="Nielsen K.L."/>
        </authorList>
    </citation>
    <scope>NUCLEOTIDE SEQUENCE</scope>
    <source>
        <strain evidence="1">IBT 12815</strain>
    </source>
</reference>
<evidence type="ECO:0000313" key="2">
    <source>
        <dbReference type="Proteomes" id="UP001213799"/>
    </source>
</evidence>
<organism evidence="1 2">
    <name type="scientific">Penicillium hordei</name>
    <dbReference type="NCBI Taxonomy" id="40994"/>
    <lineage>
        <taxon>Eukaryota</taxon>
        <taxon>Fungi</taxon>
        <taxon>Dikarya</taxon>
        <taxon>Ascomycota</taxon>
        <taxon>Pezizomycotina</taxon>
        <taxon>Eurotiomycetes</taxon>
        <taxon>Eurotiomycetidae</taxon>
        <taxon>Eurotiales</taxon>
        <taxon>Aspergillaceae</taxon>
        <taxon>Penicillium</taxon>
    </lineage>
</organism>